<evidence type="ECO:0000256" key="9">
    <source>
        <dbReference type="SAM" id="MobiDB-lite"/>
    </source>
</evidence>
<feature type="region of interest" description="Disordered" evidence="9">
    <location>
        <begin position="394"/>
        <end position="425"/>
    </location>
</feature>
<evidence type="ECO:0000256" key="8">
    <source>
        <dbReference type="RuleBase" id="RU004020"/>
    </source>
</evidence>
<dbReference type="InterPro" id="IPR000232">
    <property type="entry name" value="HSF_DNA-bd"/>
</dbReference>
<dbReference type="SUPFAM" id="SSF46785">
    <property type="entry name" value="Winged helix' DNA-binding domain"/>
    <property type="match status" value="1"/>
</dbReference>
<dbReference type="GO" id="GO:0000978">
    <property type="term" value="F:RNA polymerase II cis-regulatory region sequence-specific DNA binding"/>
    <property type="evidence" value="ECO:0007669"/>
    <property type="project" value="TreeGrafter"/>
</dbReference>
<sequence>MDGSQGNSNAPPPFLTKTYEMVDDSSTDSIVAWSPNGRSFVVWNPPEFARDLLPKYFKHNNFSSFVRQLNTYGFRKIDPDQWEFANEEFIRGQRHLLKNIHRRKPIHSHSSQSQGNSNPLTESEKQEFEEEIERLKHDNSLLLLEVQRNNKEKKEFEFQIQSLGERVQSMEYQHRRMMAFLAQLVQKPEFASSLMQQSKIHNKKRRLLKTDDFYDEASIKENWMLTFQKENTDALSTPALSLELVEKLELSLNFWENFIHGVAQASSENIYDFGVLSVPSPVVLTEMHESSGDPETNVEPCSPTFHASPTHSRDNHSSLELVGSTSHVDSPANCSIYLNIDSRPKSSGIDVNSKPANAPGIEASKERVPGITIPAVATGVNDVFWEQFLTETPGSAETQEVQSERRDFDGRKIDKKPAADPKKSWWKMNNVDNLTEQMGHLTPAERT</sequence>
<comment type="similarity">
    <text evidence="8">Belongs to the HSF family.</text>
</comment>
<evidence type="ECO:0000259" key="10">
    <source>
        <dbReference type="PROSITE" id="PS00434"/>
    </source>
</evidence>
<accession>A0AAP0RVF4</accession>
<protein>
    <recommendedName>
        <fullName evidence="10">HSF-type DNA-binding domain-containing protein</fullName>
    </recommendedName>
</protein>
<dbReference type="PANTHER" id="PTHR10015:SF445">
    <property type="entry name" value="HEAT STRESS TRANSCRIPTION FACTOR A-4B-LIKE"/>
    <property type="match status" value="1"/>
</dbReference>
<keyword evidence="12" id="KW-1185">Reference proteome</keyword>
<keyword evidence="3" id="KW-0805">Transcription regulation</keyword>
<proteinExistence type="inferred from homology"/>
<dbReference type="Proteomes" id="UP001415857">
    <property type="component" value="Unassembled WGS sequence"/>
</dbReference>
<dbReference type="SMART" id="SM00415">
    <property type="entry name" value="HSF"/>
    <property type="match status" value="1"/>
</dbReference>
<feature type="domain" description="HSF-type DNA-binding" evidence="10">
    <location>
        <begin position="53"/>
        <end position="77"/>
    </location>
</feature>
<keyword evidence="2" id="KW-0597">Phosphoprotein</keyword>
<gene>
    <name evidence="11" type="ORF">L1049_024165</name>
</gene>
<dbReference type="InterPro" id="IPR036388">
    <property type="entry name" value="WH-like_DNA-bd_sf"/>
</dbReference>
<evidence type="ECO:0000256" key="4">
    <source>
        <dbReference type="ARBA" id="ARBA00023016"/>
    </source>
</evidence>
<dbReference type="GO" id="GO:0034605">
    <property type="term" value="P:cellular response to heat"/>
    <property type="evidence" value="ECO:0007669"/>
    <property type="project" value="TreeGrafter"/>
</dbReference>
<dbReference type="PRINTS" id="PR00056">
    <property type="entry name" value="HSFDOMAIN"/>
</dbReference>
<feature type="compositionally biased region" description="Low complexity" evidence="9">
    <location>
        <begin position="108"/>
        <end position="118"/>
    </location>
</feature>
<dbReference type="FunFam" id="1.10.10.10:FF:000057">
    <property type="entry name" value="Heat shock transcription factor 1"/>
    <property type="match status" value="1"/>
</dbReference>
<evidence type="ECO:0000256" key="1">
    <source>
        <dbReference type="ARBA" id="ARBA00004123"/>
    </source>
</evidence>
<comment type="subcellular location">
    <subcellularLocation>
        <location evidence="1">Nucleus</location>
    </subcellularLocation>
</comment>
<dbReference type="PANTHER" id="PTHR10015">
    <property type="entry name" value="HEAT SHOCK TRANSCRIPTION FACTOR"/>
    <property type="match status" value="1"/>
</dbReference>
<evidence type="ECO:0000256" key="5">
    <source>
        <dbReference type="ARBA" id="ARBA00023125"/>
    </source>
</evidence>
<keyword evidence="7" id="KW-0539">Nucleus</keyword>
<name>A0AAP0RVF4_LIQFO</name>
<evidence type="ECO:0000313" key="11">
    <source>
        <dbReference type="EMBL" id="KAK9284983.1"/>
    </source>
</evidence>
<keyword evidence="5" id="KW-0238">DNA-binding</keyword>
<dbReference type="EMBL" id="JBBPBK010000005">
    <property type="protein sequence ID" value="KAK9284983.1"/>
    <property type="molecule type" value="Genomic_DNA"/>
</dbReference>
<dbReference type="Pfam" id="PF00447">
    <property type="entry name" value="HSF_DNA-bind"/>
    <property type="match status" value="1"/>
</dbReference>
<dbReference type="GO" id="GO:0006357">
    <property type="term" value="P:regulation of transcription by RNA polymerase II"/>
    <property type="evidence" value="ECO:0007669"/>
    <property type="project" value="TreeGrafter"/>
</dbReference>
<evidence type="ECO:0000256" key="2">
    <source>
        <dbReference type="ARBA" id="ARBA00022553"/>
    </source>
</evidence>
<dbReference type="AlphaFoldDB" id="A0AAP0RVF4"/>
<keyword evidence="6" id="KW-0804">Transcription</keyword>
<dbReference type="Gene3D" id="1.10.10.10">
    <property type="entry name" value="Winged helix-like DNA-binding domain superfamily/Winged helix DNA-binding domain"/>
    <property type="match status" value="1"/>
</dbReference>
<organism evidence="11 12">
    <name type="scientific">Liquidambar formosana</name>
    <name type="common">Formosan gum</name>
    <dbReference type="NCBI Taxonomy" id="63359"/>
    <lineage>
        <taxon>Eukaryota</taxon>
        <taxon>Viridiplantae</taxon>
        <taxon>Streptophyta</taxon>
        <taxon>Embryophyta</taxon>
        <taxon>Tracheophyta</taxon>
        <taxon>Spermatophyta</taxon>
        <taxon>Magnoliopsida</taxon>
        <taxon>eudicotyledons</taxon>
        <taxon>Gunneridae</taxon>
        <taxon>Pentapetalae</taxon>
        <taxon>Saxifragales</taxon>
        <taxon>Altingiaceae</taxon>
        <taxon>Liquidambar</taxon>
    </lineage>
</organism>
<evidence type="ECO:0000256" key="7">
    <source>
        <dbReference type="ARBA" id="ARBA00023242"/>
    </source>
</evidence>
<feature type="region of interest" description="Disordered" evidence="9">
    <location>
        <begin position="104"/>
        <end position="129"/>
    </location>
</feature>
<evidence type="ECO:0000256" key="3">
    <source>
        <dbReference type="ARBA" id="ARBA00023015"/>
    </source>
</evidence>
<dbReference type="PROSITE" id="PS00434">
    <property type="entry name" value="HSF_DOMAIN"/>
    <property type="match status" value="1"/>
</dbReference>
<evidence type="ECO:0000256" key="6">
    <source>
        <dbReference type="ARBA" id="ARBA00023163"/>
    </source>
</evidence>
<dbReference type="GO" id="GO:0005634">
    <property type="term" value="C:nucleus"/>
    <property type="evidence" value="ECO:0007669"/>
    <property type="project" value="UniProtKB-SubCell"/>
</dbReference>
<dbReference type="GO" id="GO:0003700">
    <property type="term" value="F:DNA-binding transcription factor activity"/>
    <property type="evidence" value="ECO:0007669"/>
    <property type="project" value="InterPro"/>
</dbReference>
<keyword evidence="4" id="KW-0346">Stress response</keyword>
<reference evidence="11 12" key="1">
    <citation type="journal article" date="2024" name="Plant J.">
        <title>Genome sequences and population genomics reveal climatic adaptation and genomic divergence between two closely related sweetgum species.</title>
        <authorList>
            <person name="Xu W.Q."/>
            <person name="Ren C.Q."/>
            <person name="Zhang X.Y."/>
            <person name="Comes H.P."/>
            <person name="Liu X.H."/>
            <person name="Li Y.G."/>
            <person name="Kettle C.J."/>
            <person name="Jalonen R."/>
            <person name="Gaisberger H."/>
            <person name="Ma Y.Z."/>
            <person name="Qiu Y.X."/>
        </authorList>
    </citation>
    <scope>NUCLEOTIDE SEQUENCE [LARGE SCALE GENOMIC DNA]</scope>
    <source>
        <strain evidence="11">Hangzhou</strain>
    </source>
</reference>
<dbReference type="InterPro" id="IPR036390">
    <property type="entry name" value="WH_DNA-bd_sf"/>
</dbReference>
<evidence type="ECO:0000313" key="12">
    <source>
        <dbReference type="Proteomes" id="UP001415857"/>
    </source>
</evidence>
<feature type="region of interest" description="Disordered" evidence="9">
    <location>
        <begin position="287"/>
        <end position="318"/>
    </location>
</feature>
<comment type="caution">
    <text evidence="11">The sequence shown here is derived from an EMBL/GenBank/DDBJ whole genome shotgun (WGS) entry which is preliminary data.</text>
</comment>
<feature type="compositionally biased region" description="Basic and acidic residues" evidence="9">
    <location>
        <begin position="402"/>
        <end position="423"/>
    </location>
</feature>